<evidence type="ECO:0000256" key="3">
    <source>
        <dbReference type="ARBA" id="ARBA00013253"/>
    </source>
</evidence>
<reference evidence="14 15" key="1">
    <citation type="submission" date="2019-04" db="EMBL/GenBank/DDBJ databases">
        <authorList>
            <person name="Van Vliet M D."/>
        </authorList>
    </citation>
    <scope>NUCLEOTIDE SEQUENCE [LARGE SCALE GENOMIC DNA]</scope>
    <source>
        <strain evidence="14 15">F1</strain>
    </source>
</reference>
<comment type="pathway">
    <text evidence="1">Cofactor biosynthesis; tetrahydrofolate biosynthesis; 2-amino-4-hydroxy-6-hydroxymethyl-7,8-dihydropteridine diphosphate from 7,8-dihydroneopterin triphosphate: step 4/4.</text>
</comment>
<evidence type="ECO:0000313" key="14">
    <source>
        <dbReference type="EMBL" id="VGO14526.1"/>
    </source>
</evidence>
<dbReference type="Proteomes" id="UP000366872">
    <property type="component" value="Unassembled WGS sequence"/>
</dbReference>
<evidence type="ECO:0000256" key="2">
    <source>
        <dbReference type="ARBA" id="ARBA00005810"/>
    </source>
</evidence>
<dbReference type="GO" id="GO:0046656">
    <property type="term" value="P:folic acid biosynthetic process"/>
    <property type="evidence" value="ECO:0007669"/>
    <property type="project" value="UniProtKB-KW"/>
</dbReference>
<dbReference type="InterPro" id="IPR035907">
    <property type="entry name" value="Hppk_sf"/>
</dbReference>
<proteinExistence type="inferred from homology"/>
<dbReference type="UniPathway" id="UPA00077">
    <property type="reaction ID" value="UER00155"/>
</dbReference>
<sequence>MEIGFSLGSNLYNRKRLLMQAKNLLLSAPRTKFVDQSPIYETTPVDVKPEYQEMAYLNSVVIVESELPLDSWLSYIGKIEVSLGRERDQEDRNAPRPIDVDIIYAGGQIIDSGGLEVPHPRWAERRFVVQPLNDVRPDLILPEASKSVAQILGSLPPDEGLSVFDERW</sequence>
<evidence type="ECO:0000256" key="9">
    <source>
        <dbReference type="ARBA" id="ARBA00022909"/>
    </source>
</evidence>
<dbReference type="PROSITE" id="PS00794">
    <property type="entry name" value="HPPK"/>
    <property type="match status" value="1"/>
</dbReference>
<dbReference type="RefSeq" id="WP_168442290.1">
    <property type="nucleotide sequence ID" value="NZ_CAAHFG010000001.1"/>
</dbReference>
<dbReference type="GO" id="GO:0005524">
    <property type="term" value="F:ATP binding"/>
    <property type="evidence" value="ECO:0007669"/>
    <property type="project" value="UniProtKB-KW"/>
</dbReference>
<evidence type="ECO:0000256" key="8">
    <source>
        <dbReference type="ARBA" id="ARBA00022840"/>
    </source>
</evidence>
<dbReference type="CDD" id="cd00483">
    <property type="entry name" value="HPPK"/>
    <property type="match status" value="1"/>
</dbReference>
<evidence type="ECO:0000256" key="12">
    <source>
        <dbReference type="ARBA" id="ARBA00033413"/>
    </source>
</evidence>
<keyword evidence="8" id="KW-0067">ATP-binding</keyword>
<comment type="similarity">
    <text evidence="2">Belongs to the HPPK family.</text>
</comment>
<dbReference type="EC" id="2.7.6.3" evidence="3"/>
<evidence type="ECO:0000313" key="15">
    <source>
        <dbReference type="Proteomes" id="UP000366872"/>
    </source>
</evidence>
<dbReference type="Gene3D" id="3.30.70.560">
    <property type="entry name" value="7,8-Dihydro-6-hydroxymethylpterin-pyrophosphokinase HPPK"/>
    <property type="match status" value="1"/>
</dbReference>
<evidence type="ECO:0000256" key="10">
    <source>
        <dbReference type="ARBA" id="ARBA00029409"/>
    </source>
</evidence>
<dbReference type="Pfam" id="PF01288">
    <property type="entry name" value="HPPK"/>
    <property type="match status" value="1"/>
</dbReference>
<dbReference type="GO" id="GO:0046654">
    <property type="term" value="P:tetrahydrofolate biosynthetic process"/>
    <property type="evidence" value="ECO:0007669"/>
    <property type="project" value="UniProtKB-UniPathway"/>
</dbReference>
<protein>
    <recommendedName>
        <fullName evidence="4">2-amino-4-hydroxy-6-hydroxymethyldihydropteridine pyrophosphokinase</fullName>
        <ecNumber evidence="3">2.7.6.3</ecNumber>
    </recommendedName>
    <alternativeName>
        <fullName evidence="11">6-hydroxymethyl-7,8-dihydropterin pyrophosphokinase</fullName>
    </alternativeName>
    <alternativeName>
        <fullName evidence="12">7,8-dihydro-6-hydroxymethylpterin-pyrophosphokinase</fullName>
    </alternativeName>
</protein>
<evidence type="ECO:0000256" key="6">
    <source>
        <dbReference type="ARBA" id="ARBA00022741"/>
    </source>
</evidence>
<gene>
    <name evidence="14" type="primary">folK</name>
    <name evidence="14" type="ORF">PDESU_03089</name>
</gene>
<keyword evidence="9" id="KW-0289">Folate biosynthesis</keyword>
<keyword evidence="6" id="KW-0547">Nucleotide-binding</keyword>
<organism evidence="14 15">
    <name type="scientific">Pontiella desulfatans</name>
    <dbReference type="NCBI Taxonomy" id="2750659"/>
    <lineage>
        <taxon>Bacteria</taxon>
        <taxon>Pseudomonadati</taxon>
        <taxon>Kiritimatiellota</taxon>
        <taxon>Kiritimatiellia</taxon>
        <taxon>Kiritimatiellales</taxon>
        <taxon>Pontiellaceae</taxon>
        <taxon>Pontiella</taxon>
    </lineage>
</organism>
<dbReference type="PANTHER" id="PTHR43071">
    <property type="entry name" value="2-AMINO-4-HYDROXY-6-HYDROXYMETHYLDIHYDROPTERIDINE PYROPHOSPHOKINASE"/>
    <property type="match status" value="1"/>
</dbReference>
<dbReference type="InterPro" id="IPR000550">
    <property type="entry name" value="Hppk"/>
</dbReference>
<accession>A0A6C2U548</accession>
<evidence type="ECO:0000259" key="13">
    <source>
        <dbReference type="PROSITE" id="PS00794"/>
    </source>
</evidence>
<dbReference type="SUPFAM" id="SSF55083">
    <property type="entry name" value="6-hydroxymethyl-7,8-dihydropterin pyrophosphokinase, HPPK"/>
    <property type="match status" value="1"/>
</dbReference>
<keyword evidence="15" id="KW-1185">Reference proteome</keyword>
<evidence type="ECO:0000256" key="5">
    <source>
        <dbReference type="ARBA" id="ARBA00022679"/>
    </source>
</evidence>
<feature type="domain" description="7,8-dihydro-6-hydroxymethylpterin-pyrophosphokinase" evidence="13">
    <location>
        <begin position="92"/>
        <end position="103"/>
    </location>
</feature>
<dbReference type="EMBL" id="CAAHFG010000001">
    <property type="protein sequence ID" value="VGO14526.1"/>
    <property type="molecule type" value="Genomic_DNA"/>
</dbReference>
<keyword evidence="7 14" id="KW-0418">Kinase</keyword>
<evidence type="ECO:0000256" key="4">
    <source>
        <dbReference type="ARBA" id="ARBA00016218"/>
    </source>
</evidence>
<name>A0A6C2U548_PONDE</name>
<comment type="function">
    <text evidence="10">Catalyzes the transfer of pyrophosphate from adenosine triphosphate (ATP) to 6-hydroxymethyl-7,8-dihydropterin, an enzymatic step in folate biosynthesis pathway.</text>
</comment>
<evidence type="ECO:0000256" key="11">
    <source>
        <dbReference type="ARBA" id="ARBA00029766"/>
    </source>
</evidence>
<evidence type="ECO:0000256" key="1">
    <source>
        <dbReference type="ARBA" id="ARBA00005051"/>
    </source>
</evidence>
<dbReference type="PANTHER" id="PTHR43071:SF1">
    <property type="entry name" value="2-AMINO-4-HYDROXY-6-HYDROXYMETHYLDIHYDROPTERIDINE PYROPHOSPHOKINASE"/>
    <property type="match status" value="1"/>
</dbReference>
<keyword evidence="5" id="KW-0808">Transferase</keyword>
<evidence type="ECO:0000256" key="7">
    <source>
        <dbReference type="ARBA" id="ARBA00022777"/>
    </source>
</evidence>
<dbReference type="AlphaFoldDB" id="A0A6C2U548"/>
<dbReference type="GO" id="GO:0016301">
    <property type="term" value="F:kinase activity"/>
    <property type="evidence" value="ECO:0007669"/>
    <property type="project" value="UniProtKB-KW"/>
</dbReference>
<dbReference type="GO" id="GO:0003848">
    <property type="term" value="F:2-amino-4-hydroxy-6-hydroxymethyldihydropteridine diphosphokinase activity"/>
    <property type="evidence" value="ECO:0007669"/>
    <property type="project" value="UniProtKB-EC"/>
</dbReference>
<dbReference type="NCBIfam" id="TIGR01498">
    <property type="entry name" value="folK"/>
    <property type="match status" value="1"/>
</dbReference>